<feature type="disulfide bond" description="Redox-active" evidence="12">
    <location>
        <begin position="60"/>
        <end position="63"/>
    </location>
</feature>
<dbReference type="InterPro" id="IPR017937">
    <property type="entry name" value="Thioredoxin_CS"/>
</dbReference>
<dbReference type="GO" id="GO:0006457">
    <property type="term" value="P:protein folding"/>
    <property type="evidence" value="ECO:0007669"/>
    <property type="project" value="TreeGrafter"/>
</dbReference>
<comment type="function">
    <text evidence="2">Participates in the folding of proteins containing disulfide bonds, may be involved in glycosylation, prolyl hydroxylation and triglyceride transfer.</text>
</comment>
<evidence type="ECO:0000256" key="12">
    <source>
        <dbReference type="PIRSR" id="PIRSR605792-51"/>
    </source>
</evidence>
<dbReference type="CDD" id="cd02981">
    <property type="entry name" value="PDI_b_family"/>
    <property type="match status" value="1"/>
</dbReference>
<organism evidence="16 17">
    <name type="scientific">[Candida] arabinofermentans NRRL YB-2248</name>
    <dbReference type="NCBI Taxonomy" id="983967"/>
    <lineage>
        <taxon>Eukaryota</taxon>
        <taxon>Fungi</taxon>
        <taxon>Dikarya</taxon>
        <taxon>Ascomycota</taxon>
        <taxon>Saccharomycotina</taxon>
        <taxon>Pichiomycetes</taxon>
        <taxon>Pichiales</taxon>
        <taxon>Pichiaceae</taxon>
        <taxon>Ogataea</taxon>
        <taxon>Ogataea/Candida clade</taxon>
    </lineage>
</organism>
<evidence type="ECO:0000256" key="9">
    <source>
        <dbReference type="ARBA" id="ARBA00023157"/>
    </source>
</evidence>
<evidence type="ECO:0000256" key="8">
    <source>
        <dbReference type="ARBA" id="ARBA00022824"/>
    </source>
</evidence>
<evidence type="ECO:0000256" key="14">
    <source>
        <dbReference type="RuleBase" id="RU361130"/>
    </source>
</evidence>
<keyword evidence="17" id="KW-1185">Reference proteome</keyword>
<dbReference type="PROSITE" id="PS51352">
    <property type="entry name" value="THIOREDOXIN_2"/>
    <property type="match status" value="2"/>
</dbReference>
<dbReference type="InterPro" id="IPR036249">
    <property type="entry name" value="Thioredoxin-like_sf"/>
</dbReference>
<evidence type="ECO:0000313" key="17">
    <source>
        <dbReference type="Proteomes" id="UP000094801"/>
    </source>
</evidence>
<dbReference type="Gene3D" id="3.40.30.10">
    <property type="entry name" value="Glutaredoxin"/>
    <property type="match status" value="4"/>
</dbReference>
<keyword evidence="9 12" id="KW-1015">Disulfide bond</keyword>
<keyword evidence="11 12" id="KW-0676">Redox-active center</keyword>
<evidence type="ECO:0000256" key="7">
    <source>
        <dbReference type="ARBA" id="ARBA00022737"/>
    </source>
</evidence>
<feature type="disulfide bond" description="Redox-active" evidence="12">
    <location>
        <begin position="402"/>
        <end position="405"/>
    </location>
</feature>
<dbReference type="GO" id="GO:0005788">
    <property type="term" value="C:endoplasmic reticulum lumen"/>
    <property type="evidence" value="ECO:0007669"/>
    <property type="project" value="UniProtKB-SubCell"/>
</dbReference>
<dbReference type="STRING" id="983967.A0A1E4SZG8"/>
<dbReference type="FunFam" id="3.40.30.10:FF:000139">
    <property type="entry name" value="Protein disulfide-isomerase"/>
    <property type="match status" value="1"/>
</dbReference>
<feature type="chain" id="PRO_5009027765" description="Protein disulfide-isomerase" evidence="14">
    <location>
        <begin position="22"/>
        <end position="518"/>
    </location>
</feature>
<dbReference type="FunFam" id="3.40.30.10:FF:000017">
    <property type="entry name" value="Protein disulfide-isomerase A4"/>
    <property type="match status" value="1"/>
</dbReference>
<gene>
    <name evidence="16" type="ORF">CANARDRAFT_200175</name>
</gene>
<dbReference type="PRINTS" id="PR00421">
    <property type="entry name" value="THIOREDOXIN"/>
</dbReference>
<keyword evidence="10 14" id="KW-0413">Isomerase</keyword>
<dbReference type="InterPro" id="IPR013766">
    <property type="entry name" value="Thioredoxin_domain"/>
</dbReference>
<dbReference type="PANTHER" id="PTHR18929">
    <property type="entry name" value="PROTEIN DISULFIDE ISOMERASE"/>
    <property type="match status" value="1"/>
</dbReference>
<dbReference type="GO" id="GO:0003756">
    <property type="term" value="F:protein disulfide isomerase activity"/>
    <property type="evidence" value="ECO:0007669"/>
    <property type="project" value="UniProtKB-EC"/>
</dbReference>
<evidence type="ECO:0000256" key="2">
    <source>
        <dbReference type="ARBA" id="ARBA00002692"/>
    </source>
</evidence>
<dbReference type="NCBIfam" id="TIGR01130">
    <property type="entry name" value="ER_PDI_fam"/>
    <property type="match status" value="1"/>
</dbReference>
<evidence type="ECO:0000256" key="11">
    <source>
        <dbReference type="ARBA" id="ARBA00023284"/>
    </source>
</evidence>
<dbReference type="InterPro" id="IPR005788">
    <property type="entry name" value="PDI_thioredoxin-like_dom"/>
</dbReference>
<keyword evidence="8" id="KW-0256">Endoplasmic reticulum</keyword>
<dbReference type="PROSITE" id="PS00194">
    <property type="entry name" value="THIOREDOXIN_1"/>
    <property type="match status" value="2"/>
</dbReference>
<evidence type="ECO:0000256" key="5">
    <source>
        <dbReference type="ARBA" id="ARBA00012723"/>
    </source>
</evidence>
<keyword evidence="6 14" id="KW-0732">Signal</keyword>
<evidence type="ECO:0000313" key="16">
    <source>
        <dbReference type="EMBL" id="ODV84852.1"/>
    </source>
</evidence>
<dbReference type="GO" id="GO:0034976">
    <property type="term" value="P:response to endoplasmic reticulum stress"/>
    <property type="evidence" value="ECO:0007669"/>
    <property type="project" value="TreeGrafter"/>
</dbReference>
<accession>A0A1E4SZG8</accession>
<proteinExistence type="inferred from homology"/>
<comment type="similarity">
    <text evidence="4 13">Belongs to the protein disulfide isomerase family.</text>
</comment>
<dbReference type="CDD" id="cd02995">
    <property type="entry name" value="PDI_a_PDI_a'_C"/>
    <property type="match status" value="1"/>
</dbReference>
<feature type="signal peptide" evidence="14">
    <location>
        <begin position="1"/>
        <end position="21"/>
    </location>
</feature>
<reference evidence="17" key="1">
    <citation type="submission" date="2016-04" db="EMBL/GenBank/DDBJ databases">
        <title>Comparative genomics of biotechnologically important yeasts.</title>
        <authorList>
            <consortium name="DOE Joint Genome Institute"/>
            <person name="Riley R."/>
            <person name="Haridas S."/>
            <person name="Wolfe K.H."/>
            <person name="Lopes M.R."/>
            <person name="Hittinger C.T."/>
            <person name="Goker M."/>
            <person name="Salamov A."/>
            <person name="Wisecaver J."/>
            <person name="Long T.M."/>
            <person name="Aerts A.L."/>
            <person name="Barry K."/>
            <person name="Choi C."/>
            <person name="Clum A."/>
            <person name="Coughlan A.Y."/>
            <person name="Deshpande S."/>
            <person name="Douglass A.P."/>
            <person name="Hanson S.J."/>
            <person name="Klenk H.-P."/>
            <person name="Labutti K."/>
            <person name="Lapidus A."/>
            <person name="Lindquist E."/>
            <person name="Lipzen A."/>
            <person name="Meier-Kolthoff J.P."/>
            <person name="Ohm R.A."/>
            <person name="Otillar R.P."/>
            <person name="Pangilinan J."/>
            <person name="Peng Y."/>
            <person name="Rokas A."/>
            <person name="Rosa C.A."/>
            <person name="Scheuner C."/>
            <person name="Sibirny A.A."/>
            <person name="Slot J.C."/>
            <person name="Stielow J.B."/>
            <person name="Sun H."/>
            <person name="Kurtzman C.P."/>
            <person name="Blackwell M."/>
            <person name="Grigoriev I.V."/>
            <person name="Jeffries T.W."/>
        </authorList>
    </citation>
    <scope>NUCLEOTIDE SEQUENCE [LARGE SCALE GENOMIC DNA]</scope>
    <source>
        <strain evidence="17">NRRL YB-2248</strain>
    </source>
</reference>
<dbReference type="EC" id="5.3.4.1" evidence="5 14"/>
<dbReference type="CDD" id="cd02961">
    <property type="entry name" value="PDI_a_family"/>
    <property type="match status" value="1"/>
</dbReference>
<name>A0A1E4SZG8_9ASCO</name>
<dbReference type="AlphaFoldDB" id="A0A1E4SZG8"/>
<comment type="catalytic activity">
    <reaction evidence="1 14">
        <text>Catalyzes the rearrangement of -S-S- bonds in proteins.</text>
        <dbReference type="EC" id="5.3.4.1"/>
    </reaction>
</comment>
<dbReference type="SUPFAM" id="SSF52833">
    <property type="entry name" value="Thioredoxin-like"/>
    <property type="match status" value="4"/>
</dbReference>
<evidence type="ECO:0000256" key="3">
    <source>
        <dbReference type="ARBA" id="ARBA00004319"/>
    </source>
</evidence>
<dbReference type="CDD" id="cd02982">
    <property type="entry name" value="PDI_b'_family"/>
    <property type="match status" value="1"/>
</dbReference>
<dbReference type="InterPro" id="IPR005792">
    <property type="entry name" value="Prot_disulphide_isomerase"/>
</dbReference>
<comment type="subcellular location">
    <subcellularLocation>
        <location evidence="3">Endoplasmic reticulum lumen</location>
    </subcellularLocation>
</comment>
<sequence>MRLLNLQTLTAILAVLSFTKAEDNAIASPDSAVVKLTSETFQGFIKENPLVLAEFFAPWCGHCKKLGPEFSSAADALATKDIKLAQIDCTEERDLCNSFGIKGYPTLKVFRGANEPAEYQGQRQSDSIVSYMTKLSLPAVSVIENSSDLLDSISELTSPMILQVLPPGATGSDANSTFYEVANALRNDFFFVSTSNDEYVKKYATDSKKPTYVVFRADEQLDDASVSNFDTFDKTHLVDFIDVESKPLFGEITGATFQSYMAANIPLAYYFWNTEAERDAVAPIITPLAKKYRGEINFVGLEAPKFGMHAKNINMEETFPLFAIHDIAGNLKYGISQDKDLDNSLIAKFVSDYAAGSLEPIVKSEEIPEVQDEAVYHLVGYEHEAIVKSGKDVLVEYYAPWCGHCKRLAPTYEELAAIYQNDTIGKEKVVVAKLDHTANDVSNLDITGYPTLFLYPGDGSEKILYEGQRSLEALADFIKEKGTYGIDALEIRDAAAAAAAVTEEVAEEAAAPVEHDEL</sequence>
<evidence type="ECO:0000259" key="15">
    <source>
        <dbReference type="PROSITE" id="PS51352"/>
    </source>
</evidence>
<dbReference type="OrthoDB" id="427280at2759"/>
<protein>
    <recommendedName>
        <fullName evidence="5 14">Protein disulfide-isomerase</fullName>
        <ecNumber evidence="5 14">5.3.4.1</ecNumber>
    </recommendedName>
</protein>
<dbReference type="EMBL" id="KV453855">
    <property type="protein sequence ID" value="ODV84852.1"/>
    <property type="molecule type" value="Genomic_DNA"/>
</dbReference>
<dbReference type="Pfam" id="PF00085">
    <property type="entry name" value="Thioredoxin"/>
    <property type="match status" value="2"/>
</dbReference>
<dbReference type="Proteomes" id="UP000094801">
    <property type="component" value="Unassembled WGS sequence"/>
</dbReference>
<keyword evidence="7" id="KW-0677">Repeat</keyword>
<feature type="domain" description="Thioredoxin" evidence="15">
    <location>
        <begin position="313"/>
        <end position="483"/>
    </location>
</feature>
<evidence type="ECO:0000256" key="13">
    <source>
        <dbReference type="RuleBase" id="RU004208"/>
    </source>
</evidence>
<feature type="domain" description="Thioredoxin" evidence="15">
    <location>
        <begin position="15"/>
        <end position="158"/>
    </location>
</feature>
<evidence type="ECO:0000256" key="4">
    <source>
        <dbReference type="ARBA" id="ARBA00006347"/>
    </source>
</evidence>
<dbReference type="NCBIfam" id="TIGR01126">
    <property type="entry name" value="pdi_dom"/>
    <property type="match status" value="1"/>
</dbReference>
<evidence type="ECO:0000256" key="6">
    <source>
        <dbReference type="ARBA" id="ARBA00022729"/>
    </source>
</evidence>
<evidence type="ECO:0000256" key="1">
    <source>
        <dbReference type="ARBA" id="ARBA00001182"/>
    </source>
</evidence>
<evidence type="ECO:0000256" key="10">
    <source>
        <dbReference type="ARBA" id="ARBA00023235"/>
    </source>
</evidence>
<dbReference type="PANTHER" id="PTHR18929:SF132">
    <property type="entry name" value="PROTEIN DISULFIDE-ISOMERASE A3"/>
    <property type="match status" value="1"/>
</dbReference>
<dbReference type="Pfam" id="PF13848">
    <property type="entry name" value="Thioredoxin_6"/>
    <property type="match status" value="1"/>
</dbReference>